<keyword evidence="4" id="KW-1185">Reference proteome</keyword>
<dbReference type="Pfam" id="PF08327">
    <property type="entry name" value="AHSA1"/>
    <property type="match status" value="1"/>
</dbReference>
<comment type="similarity">
    <text evidence="1">Belongs to the AHA1 family.</text>
</comment>
<dbReference type="InterPro" id="IPR023393">
    <property type="entry name" value="START-like_dom_sf"/>
</dbReference>
<dbReference type="Proteomes" id="UP000663801">
    <property type="component" value="Unassembled WGS sequence"/>
</dbReference>
<accession>A0A939C1P1</accession>
<dbReference type="SUPFAM" id="SSF55961">
    <property type="entry name" value="Bet v1-like"/>
    <property type="match status" value="1"/>
</dbReference>
<evidence type="ECO:0000256" key="1">
    <source>
        <dbReference type="ARBA" id="ARBA00006817"/>
    </source>
</evidence>
<name>A0A939C1P1_9ACTN</name>
<comment type="caution">
    <text evidence="3">The sequence shown here is derived from an EMBL/GenBank/DDBJ whole genome shotgun (WGS) entry which is preliminary data.</text>
</comment>
<evidence type="ECO:0000313" key="4">
    <source>
        <dbReference type="Proteomes" id="UP000663801"/>
    </source>
</evidence>
<dbReference type="EMBL" id="JAERWL010000005">
    <property type="protein sequence ID" value="MBM9475665.1"/>
    <property type="molecule type" value="Genomic_DNA"/>
</dbReference>
<organism evidence="3 4">
    <name type="scientific">Nakamurella flavida</name>
    <dbReference type="NCBI Taxonomy" id="363630"/>
    <lineage>
        <taxon>Bacteria</taxon>
        <taxon>Bacillati</taxon>
        <taxon>Actinomycetota</taxon>
        <taxon>Actinomycetes</taxon>
        <taxon>Nakamurellales</taxon>
        <taxon>Nakamurellaceae</taxon>
        <taxon>Nakamurella</taxon>
    </lineage>
</organism>
<evidence type="ECO:0000259" key="2">
    <source>
        <dbReference type="Pfam" id="PF08327"/>
    </source>
</evidence>
<reference evidence="3" key="1">
    <citation type="submission" date="2021-01" db="EMBL/GenBank/DDBJ databases">
        <title>KCTC 19127 draft genome.</title>
        <authorList>
            <person name="An D."/>
        </authorList>
    </citation>
    <scope>NUCLEOTIDE SEQUENCE</scope>
    <source>
        <strain evidence="3">KCTC 19127</strain>
    </source>
</reference>
<protein>
    <submittedName>
        <fullName evidence="3">SRPBCC domain-containing protein</fullName>
    </submittedName>
</protein>
<sequence length="150" mass="16331">MTTTGLLSFDLDRIHSAPPERVWAAFTTADLLRRWVCPDPEWSVSSCEVDARSGGGYAIRFGPRPAGDEYCETATFSVYEPVTRLVLDVRTAGADMDETTSCTVLLRPVDTGTRLDLTVAGLSGEDVVESMRTGWQWCLEGIAEQLAPAA</sequence>
<dbReference type="Gene3D" id="3.30.530.20">
    <property type="match status" value="1"/>
</dbReference>
<dbReference type="InterPro" id="IPR013538">
    <property type="entry name" value="ASHA1/2-like_C"/>
</dbReference>
<proteinExistence type="inferred from homology"/>
<dbReference type="AlphaFoldDB" id="A0A939C1P1"/>
<evidence type="ECO:0000313" key="3">
    <source>
        <dbReference type="EMBL" id="MBM9475665.1"/>
    </source>
</evidence>
<dbReference type="RefSeq" id="WP_205255768.1">
    <property type="nucleotide sequence ID" value="NZ_BAAAPV010000002.1"/>
</dbReference>
<feature type="domain" description="Activator of Hsp90 ATPase homologue 1/2-like C-terminal" evidence="2">
    <location>
        <begin position="17"/>
        <end position="146"/>
    </location>
</feature>
<gene>
    <name evidence="3" type="ORF">JL107_04310</name>
</gene>